<dbReference type="EMBL" id="HBIZ01058048">
    <property type="protein sequence ID" value="CAE0783825.1"/>
    <property type="molecule type" value="Transcribed_RNA"/>
</dbReference>
<gene>
    <name evidence="2" type="ORF">PCAR00345_LOCUS36529</name>
</gene>
<reference evidence="2" key="1">
    <citation type="submission" date="2021-01" db="EMBL/GenBank/DDBJ databases">
        <authorList>
            <person name="Corre E."/>
            <person name="Pelletier E."/>
            <person name="Niang G."/>
            <person name="Scheremetjew M."/>
            <person name="Finn R."/>
            <person name="Kale V."/>
            <person name="Holt S."/>
            <person name="Cochrane G."/>
            <person name="Meng A."/>
            <person name="Brown T."/>
            <person name="Cohen L."/>
        </authorList>
    </citation>
    <scope>NUCLEOTIDE SEQUENCE</scope>
    <source>
        <strain evidence="2">CCMP645</strain>
    </source>
</reference>
<evidence type="ECO:0000256" key="1">
    <source>
        <dbReference type="SAM" id="MobiDB-lite"/>
    </source>
</evidence>
<protein>
    <submittedName>
        <fullName evidence="2">Uncharacterized protein</fullName>
    </submittedName>
</protein>
<sequence>MCSRALTTPGQDSESHLRTACPRPVCSKQNRPRDSALLICQQFRPTPLDHCRHGEAAVEYADFLQDERSTLSRLSKRSSAEGRIGTLLRPLSKEPFQRATTPASRSLQPETFTPRQLKADPWLSLGVATLNREQVRSAVEPPWAHGGNFERGYCEAAMTASRSMPGHVGSRAHRAKKYREVPQADGGDLGLSDFLGIPRVNPPRHRRGLDSSFQLG</sequence>
<dbReference type="AlphaFoldDB" id="A0A7S4C168"/>
<name>A0A7S4C168_CHRCT</name>
<organism evidence="2">
    <name type="scientific">Chrysotila carterae</name>
    <name type="common">Marine alga</name>
    <name type="synonym">Syracosphaera carterae</name>
    <dbReference type="NCBI Taxonomy" id="13221"/>
    <lineage>
        <taxon>Eukaryota</taxon>
        <taxon>Haptista</taxon>
        <taxon>Haptophyta</taxon>
        <taxon>Prymnesiophyceae</taxon>
        <taxon>Isochrysidales</taxon>
        <taxon>Isochrysidaceae</taxon>
        <taxon>Chrysotila</taxon>
    </lineage>
</organism>
<proteinExistence type="predicted"/>
<feature type="region of interest" description="Disordered" evidence="1">
    <location>
        <begin position="164"/>
        <end position="192"/>
    </location>
</feature>
<evidence type="ECO:0000313" key="2">
    <source>
        <dbReference type="EMBL" id="CAE0783825.1"/>
    </source>
</evidence>
<accession>A0A7S4C168</accession>